<evidence type="ECO:0000313" key="1">
    <source>
        <dbReference type="EMBL" id="MDT2797387.1"/>
    </source>
</evidence>
<protein>
    <recommendedName>
        <fullName evidence="3">Integrase</fullName>
    </recommendedName>
</protein>
<name>A0AAW8TW52_9ENTE</name>
<dbReference type="Proteomes" id="UP001255696">
    <property type="component" value="Unassembled WGS sequence"/>
</dbReference>
<dbReference type="EMBL" id="JARQBI010000024">
    <property type="protein sequence ID" value="MDT2797387.1"/>
    <property type="molecule type" value="Genomic_DNA"/>
</dbReference>
<organism evidence="1 2">
    <name type="scientific">Enterococcus cecorum</name>
    <dbReference type="NCBI Taxonomy" id="44008"/>
    <lineage>
        <taxon>Bacteria</taxon>
        <taxon>Bacillati</taxon>
        <taxon>Bacillota</taxon>
        <taxon>Bacilli</taxon>
        <taxon>Lactobacillales</taxon>
        <taxon>Enterococcaceae</taxon>
        <taxon>Enterococcus</taxon>
    </lineage>
</organism>
<evidence type="ECO:0008006" key="3">
    <source>
        <dbReference type="Google" id="ProtNLM"/>
    </source>
</evidence>
<evidence type="ECO:0000313" key="2">
    <source>
        <dbReference type="Proteomes" id="UP001255696"/>
    </source>
</evidence>
<sequence>MLIKKSEFLRRYGPRDTPMSPSTYHRRMKALKETPFFSDAYQEVTSNEVYIDTEMYDEYIRWRSHNRRKGTKYIEPLEWLKGVRK</sequence>
<dbReference type="RefSeq" id="WP_311898127.1">
    <property type="nucleotide sequence ID" value="NZ_JARQBI010000024.1"/>
</dbReference>
<comment type="caution">
    <text evidence="1">The sequence shown here is derived from an EMBL/GenBank/DDBJ whole genome shotgun (WGS) entry which is preliminary data.</text>
</comment>
<proteinExistence type="predicted"/>
<reference evidence="1" key="1">
    <citation type="submission" date="2023-03" db="EMBL/GenBank/DDBJ databases">
        <authorList>
            <person name="Shen W."/>
            <person name="Cai J."/>
        </authorList>
    </citation>
    <scope>NUCLEOTIDE SEQUENCE</scope>
    <source>
        <strain evidence="1">B245-2</strain>
    </source>
</reference>
<gene>
    <name evidence="1" type="ORF">P7H47_09075</name>
</gene>
<accession>A0AAW8TW52</accession>
<dbReference type="AlphaFoldDB" id="A0AAW8TW52"/>